<sequence>MRLKSRIPGAFLAAFFALAGAASAQQFVTFGTAGVTGVYYPAGGAICRLVNLGRKDHGIRCLVESTGGSVQNANAIRDHTLDFAIVQSDIQAASLQGTGAFAAEGPDTELRSLFSIHAEPMHLMAHAEAGINGPEDLKGKDVNLGNLGSGTRVLAELLLKYVGLAPDDLSLAADLSSTEQVPALCDGKLDASIWVAGLPNASAQEAVSTCDVRMVPLAGDAIDRLLAENPAYAAAVIPGGLYTGNPDDVPTWGPKATVVTSARMPDAAVYTIVAAVFDNFEDFKKLHPALERLTPQDMIKEGLTADLHPGALKYYRERGWLQDTDL</sequence>
<evidence type="ECO:0000313" key="3">
    <source>
        <dbReference type="Proteomes" id="UP000236959"/>
    </source>
</evidence>
<feature type="chain" id="PRO_5015695169" description="TRAP transporter solute receptor, TAXI family" evidence="1">
    <location>
        <begin position="25"/>
        <end position="326"/>
    </location>
</feature>
<evidence type="ECO:0008006" key="4">
    <source>
        <dbReference type="Google" id="ProtNLM"/>
    </source>
</evidence>
<dbReference type="NCBIfam" id="TIGR02122">
    <property type="entry name" value="TRAP_TAXI"/>
    <property type="match status" value="1"/>
</dbReference>
<keyword evidence="3" id="KW-1185">Reference proteome</keyword>
<name>A0A2S3UK30_9HYPH</name>
<dbReference type="Gene3D" id="3.40.190.10">
    <property type="entry name" value="Periplasmic binding protein-like II"/>
    <property type="match status" value="2"/>
</dbReference>
<accession>A0A2S3UK30</accession>
<proteinExistence type="predicted"/>
<dbReference type="PANTHER" id="PTHR42941">
    <property type="entry name" value="SLL1037 PROTEIN"/>
    <property type="match status" value="1"/>
</dbReference>
<gene>
    <name evidence="2" type="ORF">CLV41_11829</name>
</gene>
<dbReference type="EMBL" id="PPCN01000018">
    <property type="protein sequence ID" value="POF28025.1"/>
    <property type="molecule type" value="Genomic_DNA"/>
</dbReference>
<protein>
    <recommendedName>
        <fullName evidence="4">TRAP transporter solute receptor, TAXI family</fullName>
    </recommendedName>
</protein>
<evidence type="ECO:0000313" key="2">
    <source>
        <dbReference type="EMBL" id="POF28025.1"/>
    </source>
</evidence>
<reference evidence="2 3" key="1">
    <citation type="submission" date="2018-01" db="EMBL/GenBank/DDBJ databases">
        <title>Genomic Encyclopedia of Archaeal and Bacterial Type Strains, Phase II (KMG-II): from individual species to whole genera.</title>
        <authorList>
            <person name="Goeker M."/>
        </authorList>
    </citation>
    <scope>NUCLEOTIDE SEQUENCE [LARGE SCALE GENOMIC DNA]</scope>
    <source>
        <strain evidence="2 3">DSM 17023</strain>
    </source>
</reference>
<evidence type="ECO:0000256" key="1">
    <source>
        <dbReference type="SAM" id="SignalP"/>
    </source>
</evidence>
<dbReference type="CDD" id="cd13568">
    <property type="entry name" value="PBP2_TAXI_TRAP_like_3"/>
    <property type="match status" value="1"/>
</dbReference>
<comment type="caution">
    <text evidence="2">The sequence shown here is derived from an EMBL/GenBank/DDBJ whole genome shotgun (WGS) entry which is preliminary data.</text>
</comment>
<dbReference type="RefSeq" id="WP_103225344.1">
    <property type="nucleotide sequence ID" value="NZ_PPCN01000018.1"/>
</dbReference>
<dbReference type="Proteomes" id="UP000236959">
    <property type="component" value="Unassembled WGS sequence"/>
</dbReference>
<dbReference type="OrthoDB" id="9776669at2"/>
<dbReference type="SUPFAM" id="SSF53850">
    <property type="entry name" value="Periplasmic binding protein-like II"/>
    <property type="match status" value="1"/>
</dbReference>
<feature type="signal peptide" evidence="1">
    <location>
        <begin position="1"/>
        <end position="24"/>
    </location>
</feature>
<dbReference type="InterPro" id="IPR011852">
    <property type="entry name" value="TRAP_TAXI"/>
</dbReference>
<organism evidence="2 3">
    <name type="scientific">Roseibium marinum</name>
    <dbReference type="NCBI Taxonomy" id="281252"/>
    <lineage>
        <taxon>Bacteria</taxon>
        <taxon>Pseudomonadati</taxon>
        <taxon>Pseudomonadota</taxon>
        <taxon>Alphaproteobacteria</taxon>
        <taxon>Hyphomicrobiales</taxon>
        <taxon>Stappiaceae</taxon>
        <taxon>Roseibium</taxon>
    </lineage>
</organism>
<dbReference type="AlphaFoldDB" id="A0A2S3UK30"/>
<keyword evidence="1" id="KW-0732">Signal</keyword>
<dbReference type="PANTHER" id="PTHR42941:SF1">
    <property type="entry name" value="SLL1037 PROTEIN"/>
    <property type="match status" value="1"/>
</dbReference>
<dbReference type="Pfam" id="PF16868">
    <property type="entry name" value="NMT1_3"/>
    <property type="match status" value="1"/>
</dbReference>